<evidence type="ECO:0000256" key="3">
    <source>
        <dbReference type="ARBA" id="ARBA00022676"/>
    </source>
</evidence>
<evidence type="ECO:0000256" key="9">
    <source>
        <dbReference type="HAMAP-Rule" id="MF_00211"/>
    </source>
</evidence>
<feature type="binding site" evidence="9">
    <location>
        <position position="118"/>
    </location>
    <ligand>
        <name>anthranilate</name>
        <dbReference type="ChEBI" id="CHEBI:16567"/>
        <label>1</label>
    </ligand>
</feature>
<feature type="binding site" evidence="9">
    <location>
        <position position="237"/>
    </location>
    <ligand>
        <name>Mg(2+)</name>
        <dbReference type="ChEBI" id="CHEBI:18420"/>
        <label>2</label>
    </ligand>
</feature>
<comment type="catalytic activity">
    <reaction evidence="7 9">
        <text>N-(5-phospho-beta-D-ribosyl)anthranilate + diphosphate = 5-phospho-alpha-D-ribose 1-diphosphate + anthranilate</text>
        <dbReference type="Rhea" id="RHEA:11768"/>
        <dbReference type="ChEBI" id="CHEBI:16567"/>
        <dbReference type="ChEBI" id="CHEBI:18277"/>
        <dbReference type="ChEBI" id="CHEBI:33019"/>
        <dbReference type="ChEBI" id="CHEBI:58017"/>
        <dbReference type="EC" id="2.4.2.18"/>
    </reaction>
</comment>
<evidence type="ECO:0000313" key="13">
    <source>
        <dbReference type="Proteomes" id="UP000317369"/>
    </source>
</evidence>
<name>A0A517YPN8_9BACT</name>
<comment type="subunit">
    <text evidence="9">Homodimer.</text>
</comment>
<dbReference type="Pfam" id="PF02885">
    <property type="entry name" value="Glycos_trans_3N"/>
    <property type="match status" value="1"/>
</dbReference>
<dbReference type="AlphaFoldDB" id="A0A517YPN8"/>
<evidence type="ECO:0000256" key="1">
    <source>
        <dbReference type="ARBA" id="ARBA00004907"/>
    </source>
</evidence>
<comment type="cofactor">
    <cofactor evidence="9">
        <name>Mg(2+)</name>
        <dbReference type="ChEBI" id="CHEBI:18420"/>
    </cofactor>
    <text evidence="9">Binds 2 magnesium ions per monomer.</text>
</comment>
<dbReference type="OrthoDB" id="9806430at2"/>
<dbReference type="UniPathway" id="UPA00035">
    <property type="reaction ID" value="UER00041"/>
</dbReference>
<keyword evidence="13" id="KW-1185">Reference proteome</keyword>
<dbReference type="Gene3D" id="3.40.1030.10">
    <property type="entry name" value="Nucleoside phosphorylase/phosphoribosyltransferase catalytic domain"/>
    <property type="match status" value="1"/>
</dbReference>
<dbReference type="SUPFAM" id="SSF47648">
    <property type="entry name" value="Nucleoside phosphorylase/phosphoribosyltransferase N-terminal domain"/>
    <property type="match status" value="1"/>
</dbReference>
<comment type="similarity">
    <text evidence="8">In the C-terminal section; belongs to the anthranilate phosphoribosyltransferase family.</text>
</comment>
<dbReference type="Pfam" id="PF00591">
    <property type="entry name" value="Glycos_transf_3"/>
    <property type="match status" value="1"/>
</dbReference>
<evidence type="ECO:0000313" key="12">
    <source>
        <dbReference type="EMBL" id="QDU32185.1"/>
    </source>
</evidence>
<feature type="binding site" evidence="9">
    <location>
        <position position="173"/>
    </location>
    <ligand>
        <name>anthranilate</name>
        <dbReference type="ChEBI" id="CHEBI:16567"/>
        <label>2</label>
    </ligand>
</feature>
<sequence>MKDLQEILSHIVSGGTLTVAQTKAALDLIMEGEADPVQTGAFLAMVAQRQATAEEITGAVLAMRERVLPVEVPEGLTAIDTCGMGGTKSRFFNISTSAAIVAAGAGRPKGLCVAKHGNRAITSRTGSSQVLEILGVNLVAPPETITQCLDEAGIGFCFAPAHHSAMRHAMPVRQSLGFRTLLNLIGPLTNPAMVTRQLVGVPSPQLLETIATVLDNLGAKHAMIVHSELPDGSRLGEMTAFAPTQIAELHNGMVKHHNLDPQQFGLPFAVPESIEVDSPQQSAELIRDVLAGKHGPARDIVLLNAAAALIIGGVAKDFPTGLEMSAESIDSGAATIALEKLVQITSAVAAS</sequence>
<accession>A0A517YPN8</accession>
<evidence type="ECO:0000259" key="10">
    <source>
        <dbReference type="Pfam" id="PF00591"/>
    </source>
</evidence>
<feature type="binding site" evidence="9">
    <location>
        <position position="127"/>
    </location>
    <ligand>
        <name>5-phospho-alpha-D-ribose 1-diphosphate</name>
        <dbReference type="ChEBI" id="CHEBI:58017"/>
    </ligand>
</feature>
<keyword evidence="9" id="KW-0460">Magnesium</keyword>
<feature type="binding site" evidence="9">
    <location>
        <position position="95"/>
    </location>
    <ligand>
        <name>Mg(2+)</name>
        <dbReference type="ChEBI" id="CHEBI:18420"/>
        <label>1</label>
    </ligand>
</feature>
<dbReference type="PANTHER" id="PTHR43285">
    <property type="entry name" value="ANTHRANILATE PHOSPHORIBOSYLTRANSFERASE"/>
    <property type="match status" value="1"/>
</dbReference>
<dbReference type="InterPro" id="IPR005940">
    <property type="entry name" value="Anthranilate_Pribosyl_Tfrase"/>
</dbReference>
<dbReference type="EC" id="2.4.2.18" evidence="9"/>
<keyword evidence="3 9" id="KW-0328">Glycosyltransferase</keyword>
<dbReference type="NCBIfam" id="TIGR01245">
    <property type="entry name" value="trpD"/>
    <property type="match status" value="1"/>
</dbReference>
<dbReference type="HAMAP" id="MF_00211">
    <property type="entry name" value="TrpD"/>
    <property type="match status" value="1"/>
</dbReference>
<dbReference type="GO" id="GO:0005829">
    <property type="term" value="C:cytosol"/>
    <property type="evidence" value="ECO:0007669"/>
    <property type="project" value="TreeGrafter"/>
</dbReference>
<dbReference type="Proteomes" id="UP000317369">
    <property type="component" value="Chromosome"/>
</dbReference>
<gene>
    <name evidence="9 12" type="primary">trpD</name>
    <name evidence="12" type="ORF">KS4_02140</name>
</gene>
<dbReference type="InterPro" id="IPR000312">
    <property type="entry name" value="Glycosyl_Trfase_fam3"/>
</dbReference>
<organism evidence="12 13">
    <name type="scientific">Poriferisphaera corsica</name>
    <dbReference type="NCBI Taxonomy" id="2528020"/>
    <lineage>
        <taxon>Bacteria</taxon>
        <taxon>Pseudomonadati</taxon>
        <taxon>Planctomycetota</taxon>
        <taxon>Phycisphaerae</taxon>
        <taxon>Phycisphaerales</taxon>
        <taxon>Phycisphaeraceae</taxon>
        <taxon>Poriferisphaera</taxon>
    </lineage>
</organism>
<keyword evidence="2 9" id="KW-0028">Amino-acid biosynthesis</keyword>
<dbReference type="KEGG" id="pcor:KS4_02140"/>
<evidence type="ECO:0000256" key="4">
    <source>
        <dbReference type="ARBA" id="ARBA00022679"/>
    </source>
</evidence>
<feature type="binding site" evidence="9">
    <location>
        <position position="83"/>
    </location>
    <ligand>
        <name>5-phospho-alpha-D-ribose 1-diphosphate</name>
        <dbReference type="ChEBI" id="CHEBI:58017"/>
    </ligand>
</feature>
<evidence type="ECO:0000256" key="2">
    <source>
        <dbReference type="ARBA" id="ARBA00022605"/>
    </source>
</evidence>
<dbReference type="GO" id="GO:0004048">
    <property type="term" value="F:anthranilate phosphoribosyltransferase activity"/>
    <property type="evidence" value="ECO:0007669"/>
    <property type="project" value="UniProtKB-UniRule"/>
</dbReference>
<evidence type="ECO:0000256" key="6">
    <source>
        <dbReference type="ARBA" id="ARBA00023141"/>
    </source>
</evidence>
<feature type="binding site" evidence="9">
    <location>
        <position position="237"/>
    </location>
    <ligand>
        <name>Mg(2+)</name>
        <dbReference type="ChEBI" id="CHEBI:18420"/>
        <label>1</label>
    </ligand>
</feature>
<dbReference type="Gene3D" id="1.20.970.10">
    <property type="entry name" value="Transferase, Pyrimidine Nucleoside Phosphorylase, Chain C"/>
    <property type="match status" value="1"/>
</dbReference>
<dbReference type="InterPro" id="IPR017459">
    <property type="entry name" value="Glycosyl_Trfase_fam3_N_dom"/>
</dbReference>
<comment type="caution">
    <text evidence="9">Lacks conserved residue(s) required for the propagation of feature annotation.</text>
</comment>
<evidence type="ECO:0000256" key="5">
    <source>
        <dbReference type="ARBA" id="ARBA00022822"/>
    </source>
</evidence>
<feature type="binding site" evidence="9">
    <location>
        <begin position="115"/>
        <end position="123"/>
    </location>
    <ligand>
        <name>5-phospho-alpha-D-ribose 1-diphosphate</name>
        <dbReference type="ChEBI" id="CHEBI:58017"/>
    </ligand>
</feature>
<evidence type="ECO:0000259" key="11">
    <source>
        <dbReference type="Pfam" id="PF02885"/>
    </source>
</evidence>
<dbReference type="GO" id="GO:0000287">
    <property type="term" value="F:magnesium ion binding"/>
    <property type="evidence" value="ECO:0007669"/>
    <property type="project" value="UniProtKB-UniRule"/>
</dbReference>
<dbReference type="FunFam" id="3.40.1030.10:FF:000002">
    <property type="entry name" value="Anthranilate phosphoribosyltransferase"/>
    <property type="match status" value="1"/>
</dbReference>
<dbReference type="PANTHER" id="PTHR43285:SF2">
    <property type="entry name" value="ANTHRANILATE PHOSPHORIBOSYLTRANSFERASE"/>
    <property type="match status" value="1"/>
</dbReference>
<keyword evidence="6 9" id="KW-0057">Aromatic amino acid biosynthesis</keyword>
<evidence type="ECO:0000256" key="7">
    <source>
        <dbReference type="ARBA" id="ARBA00052328"/>
    </source>
</evidence>
<comment type="similarity">
    <text evidence="9">Belongs to the anthranilate phosphoribosyltransferase family.</text>
</comment>
<feature type="domain" description="Glycosyl transferase family 3" evidence="10">
    <location>
        <begin position="78"/>
        <end position="334"/>
    </location>
</feature>
<dbReference type="SUPFAM" id="SSF52418">
    <property type="entry name" value="Nucleoside phosphorylase/phosphoribosyltransferase catalytic domain"/>
    <property type="match status" value="1"/>
</dbReference>
<dbReference type="InterPro" id="IPR036320">
    <property type="entry name" value="Glycosyl_Trfase_fam3_N_dom_sf"/>
</dbReference>
<dbReference type="GO" id="GO:0000162">
    <property type="term" value="P:L-tryptophan biosynthetic process"/>
    <property type="evidence" value="ECO:0007669"/>
    <property type="project" value="UniProtKB-UniRule"/>
</dbReference>
<dbReference type="InterPro" id="IPR035902">
    <property type="entry name" value="Nuc_phospho_transferase"/>
</dbReference>
<keyword evidence="4 9" id="KW-0808">Transferase</keyword>
<keyword evidence="5 9" id="KW-0822">Tryptophan biosynthesis</keyword>
<protein>
    <recommendedName>
        <fullName evidence="9">Anthranilate phosphoribosyltransferase</fullName>
        <ecNumber evidence="9">2.4.2.18</ecNumber>
    </recommendedName>
</protein>
<comment type="function">
    <text evidence="9">Catalyzes the transfer of the phosphoribosyl group of 5-phosphorylribose-1-pyrophosphate (PRPP) to anthranilate to yield N-(5'-phosphoribosyl)-anthranilate (PRA).</text>
</comment>
<feature type="binding site" evidence="9">
    <location>
        <begin position="93"/>
        <end position="96"/>
    </location>
    <ligand>
        <name>5-phospho-alpha-D-ribose 1-diphosphate</name>
        <dbReference type="ChEBI" id="CHEBI:58017"/>
    </ligand>
</feature>
<feature type="domain" description="Glycosyl transferase family 3 N-terminal" evidence="11">
    <location>
        <begin position="5"/>
        <end position="66"/>
    </location>
</feature>
<dbReference type="RefSeq" id="WP_145073336.1">
    <property type="nucleotide sequence ID" value="NZ_CP036425.1"/>
</dbReference>
<reference evidence="12 13" key="1">
    <citation type="submission" date="2019-02" db="EMBL/GenBank/DDBJ databases">
        <title>Deep-cultivation of Planctomycetes and their phenomic and genomic characterization uncovers novel biology.</title>
        <authorList>
            <person name="Wiegand S."/>
            <person name="Jogler M."/>
            <person name="Boedeker C."/>
            <person name="Pinto D."/>
            <person name="Vollmers J."/>
            <person name="Rivas-Marin E."/>
            <person name="Kohn T."/>
            <person name="Peeters S.H."/>
            <person name="Heuer A."/>
            <person name="Rast P."/>
            <person name="Oberbeckmann S."/>
            <person name="Bunk B."/>
            <person name="Jeske O."/>
            <person name="Meyerdierks A."/>
            <person name="Storesund J.E."/>
            <person name="Kallscheuer N."/>
            <person name="Luecker S."/>
            <person name="Lage O.M."/>
            <person name="Pohl T."/>
            <person name="Merkel B.J."/>
            <person name="Hornburger P."/>
            <person name="Mueller R.-W."/>
            <person name="Bruemmer F."/>
            <person name="Labrenz M."/>
            <person name="Spormann A.M."/>
            <person name="Op den Camp H."/>
            <person name="Overmann J."/>
            <person name="Amann R."/>
            <person name="Jetten M.S.M."/>
            <person name="Mascher T."/>
            <person name="Medema M.H."/>
            <person name="Devos D.P."/>
            <person name="Kaster A.-K."/>
            <person name="Ovreas L."/>
            <person name="Rohde M."/>
            <person name="Galperin M.Y."/>
            <person name="Jogler C."/>
        </authorList>
    </citation>
    <scope>NUCLEOTIDE SEQUENCE [LARGE SCALE GENOMIC DNA]</scope>
    <source>
        <strain evidence="12 13">KS4</strain>
    </source>
</reference>
<dbReference type="EMBL" id="CP036425">
    <property type="protein sequence ID" value="QDU32185.1"/>
    <property type="molecule type" value="Genomic_DNA"/>
</dbReference>
<keyword evidence="9" id="KW-0479">Metal-binding</keyword>
<evidence type="ECO:0000256" key="8">
    <source>
        <dbReference type="ARBA" id="ARBA00061188"/>
    </source>
</evidence>
<proteinExistence type="inferred from homology"/>
<comment type="pathway">
    <text evidence="1 9">Amino-acid biosynthesis; L-tryptophan biosynthesis; L-tryptophan from chorismate: step 2/5.</text>
</comment>
<feature type="binding site" evidence="9">
    <location>
        <position position="83"/>
    </location>
    <ligand>
        <name>anthranilate</name>
        <dbReference type="ChEBI" id="CHEBI:16567"/>
        <label>1</label>
    </ligand>
</feature>